<dbReference type="OrthoDB" id="6053567at2"/>
<evidence type="ECO:0000313" key="3">
    <source>
        <dbReference type="Proteomes" id="UP000008952"/>
    </source>
</evidence>
<dbReference type="InterPro" id="IPR006315">
    <property type="entry name" value="OM_autotransptr_brl_dom"/>
</dbReference>
<dbReference type="EMBL" id="AIMB01000008">
    <property type="protein sequence ID" value="EJF89217.1"/>
    <property type="molecule type" value="Genomic_DNA"/>
</dbReference>
<organism evidence="2 3">
    <name type="scientific">Bartonella tamiae Th239</name>
    <dbReference type="NCBI Taxonomy" id="1094558"/>
    <lineage>
        <taxon>Bacteria</taxon>
        <taxon>Pseudomonadati</taxon>
        <taxon>Pseudomonadota</taxon>
        <taxon>Alphaproteobacteria</taxon>
        <taxon>Hyphomicrobiales</taxon>
        <taxon>Bartonellaceae</taxon>
        <taxon>Bartonella</taxon>
    </lineage>
</organism>
<dbReference type="AlphaFoldDB" id="J1JW42"/>
<proteinExistence type="predicted"/>
<feature type="domain" description="Autotransporter" evidence="1">
    <location>
        <begin position="14"/>
        <end position="74"/>
    </location>
</feature>
<reference evidence="2 3" key="1">
    <citation type="submission" date="2012-03" db="EMBL/GenBank/DDBJ databases">
        <title>The Genome Sequence of Bartonella tamiae Th239.</title>
        <authorList>
            <consortium name="The Broad Institute Genome Sequencing Platform"/>
            <consortium name="The Broad Institute Genome Sequencing Center for Infectious Disease"/>
            <person name="Feldgarden M."/>
            <person name="Kirby J."/>
            <person name="Kosoy M."/>
            <person name="Birtles R."/>
            <person name="Probert W.S."/>
            <person name="Chiaraviglio L."/>
            <person name="Young S.K."/>
            <person name="Zeng Q."/>
            <person name="Gargeya S."/>
            <person name="Fitzgerald M."/>
            <person name="Haas B."/>
            <person name="Abouelleil A."/>
            <person name="Alvarado L."/>
            <person name="Arachchi H.M."/>
            <person name="Berlin A."/>
            <person name="Chapman S.B."/>
            <person name="Gearin G."/>
            <person name="Goldberg J."/>
            <person name="Griggs A."/>
            <person name="Gujja S."/>
            <person name="Hansen M."/>
            <person name="Heiman D."/>
            <person name="Howarth C."/>
            <person name="Larimer J."/>
            <person name="Lui A."/>
            <person name="MacDonald P.J.P."/>
            <person name="McCowen C."/>
            <person name="Montmayeur A."/>
            <person name="Murphy C."/>
            <person name="Neiman D."/>
            <person name="Pearson M."/>
            <person name="Priest M."/>
            <person name="Roberts A."/>
            <person name="Saif S."/>
            <person name="Shea T."/>
            <person name="Sisk P."/>
            <person name="Stolte C."/>
            <person name="Sykes S."/>
            <person name="Wortman J."/>
            <person name="Nusbaum C."/>
            <person name="Birren B."/>
        </authorList>
    </citation>
    <scope>NUCLEOTIDE SEQUENCE [LARGE SCALE GENOMIC DNA]</scope>
    <source>
        <strain evidence="2 3">Th239</strain>
    </source>
</reference>
<evidence type="ECO:0000259" key="1">
    <source>
        <dbReference type="Pfam" id="PF03797"/>
    </source>
</evidence>
<dbReference type="eggNOG" id="COG3468">
    <property type="taxonomic scope" value="Bacteria"/>
</dbReference>
<dbReference type="InterPro" id="IPR005546">
    <property type="entry name" value="Autotransporte_beta"/>
</dbReference>
<dbReference type="Gene3D" id="2.40.128.130">
    <property type="entry name" value="Autotransporter beta-domain"/>
    <property type="match status" value="1"/>
</dbReference>
<dbReference type="InterPro" id="IPR036709">
    <property type="entry name" value="Autotransporte_beta_dom_sf"/>
</dbReference>
<name>J1JW42_9HYPH</name>
<dbReference type="HOGENOM" id="CLU_2663634_0_0_5"/>
<comment type="caution">
    <text evidence="2">The sequence shown here is derived from an EMBL/GenBank/DDBJ whole genome shotgun (WGS) entry which is preliminary data.</text>
</comment>
<evidence type="ECO:0000313" key="2">
    <source>
        <dbReference type="EMBL" id="EJF89217.1"/>
    </source>
</evidence>
<protein>
    <submittedName>
        <fullName evidence="2">Outer membrane autotransporter barrel domain-containing protein</fullName>
    </submittedName>
</protein>
<dbReference type="Pfam" id="PF03797">
    <property type="entry name" value="Autotransporter"/>
    <property type="match status" value="1"/>
</dbReference>
<dbReference type="Proteomes" id="UP000008952">
    <property type="component" value="Unassembled WGS sequence"/>
</dbReference>
<dbReference type="GO" id="GO:0019867">
    <property type="term" value="C:outer membrane"/>
    <property type="evidence" value="ECO:0007669"/>
    <property type="project" value="InterPro"/>
</dbReference>
<gene>
    <name evidence="2" type="ORF">ME5_01768</name>
</gene>
<sequence>MWYDTAIKLDWLNRRELINNDDGIGYALSVVTGRKITLNQEWTMTPQVKLSHNALGFDSFNDAYNVHVSRDDGDA</sequence>
<accession>J1JW42</accession>
<dbReference type="NCBIfam" id="TIGR01414">
    <property type="entry name" value="autotrans_barl"/>
    <property type="match status" value="1"/>
</dbReference>
<dbReference type="PATRIC" id="fig|1094558.3.peg.1899"/>
<dbReference type="SUPFAM" id="SSF103515">
    <property type="entry name" value="Autotransporter"/>
    <property type="match status" value="1"/>
</dbReference>
<keyword evidence="3" id="KW-1185">Reference proteome</keyword>